<feature type="domain" description="eCIS core" evidence="2">
    <location>
        <begin position="172"/>
        <end position="249"/>
    </location>
</feature>
<feature type="compositionally biased region" description="Basic residues" evidence="1">
    <location>
        <begin position="1"/>
        <end position="12"/>
    </location>
</feature>
<dbReference type="AlphaFoldDB" id="B0BYH1"/>
<evidence type="ECO:0000259" key="2">
    <source>
        <dbReference type="Pfam" id="PF13699"/>
    </source>
</evidence>
<keyword evidence="4" id="KW-1185">Reference proteome</keyword>
<dbReference type="Proteomes" id="UP000000268">
    <property type="component" value="Chromosome"/>
</dbReference>
<evidence type="ECO:0000256" key="1">
    <source>
        <dbReference type="SAM" id="MobiDB-lite"/>
    </source>
</evidence>
<protein>
    <recommendedName>
        <fullName evidence="2">eCIS core domain-containing protein</fullName>
    </recommendedName>
</protein>
<proteinExistence type="predicted"/>
<name>B0BYH1_ACAM1</name>
<dbReference type="Pfam" id="PF13699">
    <property type="entry name" value="eCIS_core"/>
    <property type="match status" value="1"/>
</dbReference>
<organism evidence="3 4">
    <name type="scientific">Acaryochloris marina (strain MBIC 11017)</name>
    <dbReference type="NCBI Taxonomy" id="329726"/>
    <lineage>
        <taxon>Bacteria</taxon>
        <taxon>Bacillati</taxon>
        <taxon>Cyanobacteriota</taxon>
        <taxon>Cyanophyceae</taxon>
        <taxon>Acaryochloridales</taxon>
        <taxon>Acaryochloridaceae</taxon>
        <taxon>Acaryochloris</taxon>
    </lineage>
</organism>
<dbReference type="InterPro" id="IPR025295">
    <property type="entry name" value="eCIS_core_dom"/>
</dbReference>
<dbReference type="KEGG" id="amr:AM1_0812"/>
<dbReference type="eggNOG" id="COG3103">
    <property type="taxonomic scope" value="Bacteria"/>
</dbReference>
<evidence type="ECO:0000313" key="3">
    <source>
        <dbReference type="EMBL" id="ABW25856.1"/>
    </source>
</evidence>
<feature type="region of interest" description="Disordered" evidence="1">
    <location>
        <begin position="1"/>
        <end position="43"/>
    </location>
</feature>
<dbReference type="HOGENOM" id="CLU_275923_0_0_3"/>
<dbReference type="eggNOG" id="COG0656">
    <property type="taxonomic scope" value="Bacteria"/>
</dbReference>
<gene>
    <name evidence="3" type="ordered locus">AM1_0812</name>
</gene>
<reference evidence="3 4" key="1">
    <citation type="journal article" date="2008" name="Proc. Natl. Acad. Sci. U.S.A.">
        <title>Niche adaptation and genome expansion in the chlorophyll d-producing cyanobacterium Acaryochloris marina.</title>
        <authorList>
            <person name="Swingley W.D."/>
            <person name="Chen M."/>
            <person name="Cheung P.C."/>
            <person name="Conrad A.L."/>
            <person name="Dejesa L.C."/>
            <person name="Hao J."/>
            <person name="Honchak B.M."/>
            <person name="Karbach L.E."/>
            <person name="Kurdoglu A."/>
            <person name="Lahiri S."/>
            <person name="Mastrian S.D."/>
            <person name="Miyashita H."/>
            <person name="Page L."/>
            <person name="Ramakrishna P."/>
            <person name="Satoh S."/>
            <person name="Sattley W.M."/>
            <person name="Shimada Y."/>
            <person name="Taylor H.L."/>
            <person name="Tomo T."/>
            <person name="Tsuchiya T."/>
            <person name="Wang Z.T."/>
            <person name="Raymond J."/>
            <person name="Mimuro M."/>
            <person name="Blankenship R.E."/>
            <person name="Touchman J.W."/>
        </authorList>
    </citation>
    <scope>NUCLEOTIDE SEQUENCE [LARGE SCALE GENOMIC DNA]</scope>
    <source>
        <strain evidence="4">MBIC 11017</strain>
    </source>
</reference>
<evidence type="ECO:0000313" key="4">
    <source>
        <dbReference type="Proteomes" id="UP000000268"/>
    </source>
</evidence>
<accession>B0BYH1</accession>
<dbReference type="EMBL" id="CP000828">
    <property type="protein sequence ID" value="ABW25856.1"/>
    <property type="molecule type" value="Genomic_DNA"/>
</dbReference>
<dbReference type="RefSeq" id="WP_012161437.1">
    <property type="nucleotide sequence ID" value="NC_009925.1"/>
</dbReference>
<dbReference type="STRING" id="329726.AM1_0812"/>
<sequence length="1155" mass="129656">MRTHQYVHKKRAAQSSYNPVPRSSKVQSSVQPPAIQAKSNEEGLAEHAERLRKFQRLGTSMIQMGPPRLGNDESSPLHPKPWLQRKLTLGQPGDKYEREADRIASQVVQTINPPASKENIIRQSIQRENDLEGVMSAKGFQAAIQRKQAIAGGEASSDLESAINKARGSGQPLNAGLQQSMGQAMRADFSGVRVHTDTQSDQLNQSIQAQAFTTGQDVFFRQGAYQPENQAGQELIAHELTHVIQQNSGAVRRQRQFRKNDELLHGQFEANVKPMQLQPNGQSTDLQKVTPEQRKGRLEDLNNIDLSDVQVLQQRQGRINPIMQTHYPAAEGEAKFIEAKTDLIQGFTPSDRPFLKTSPDMVQMDRKEKVDLLNLTVGEFETHRKAEQMDWANVKKFTKKERNTIWQIIDWRLNGLDPFILKDVVDKGKNSIKNLRNMKAYCDGLNGELNGQKTVRLAPQTTLEKAIYYGHWLQKIHGLLGKRTELVVPTNVFTQLVDTDSGKVAEAFIKYFNEMNPNLQTPSGKEITSFIKLMHEEKAKIGDYKNVLKDIRNFHKFPKESLDKLKADLSVKDKPLTLILHSLYDHNGAFIRHEHVNKVIKNDKIKVYLIEGHAIEKVKSLIRGGFQELAKKYGLDGKITQVMAVGHGESTEIEFAGGGTEVTEDGGKTSIDQKDVVPIELEGTNARVFALFFEQIFANMEEKKGLKPKVLLRACLSASNEVDENKLKELMKKENILDLDAVVDTKTAENQEKIREGIRKYIEKHGSLATKLGDQAKGRAEVLGAQSSITSVDTGAIKEDTGELDFITLADPHVAGPKLTYVRHGKEPSGALRAVIESWANDPVTCFAEMQDRIDTVLVNSHAEFIINLLYHTLLTQYKSDILTANKFTKTAHVLMGVLEGKDGCRSARLAADDMSKKHRDAFYPLLITHITQFGNDARPKLVIYQDWMLHNDTKRNNFMAMLGIPGCTRTIADKYLDFALIKDSVETLVKMTAAPMKARVLLALCGLIRQNPIESCKTFLLTQVKGDNSLKKSITDELDGYSVSKLRDKLDLEEEIAQPDSTAAHPKNVGGEGEFHVKPIKTKVEKIKKSTRKNQAKSRIEPRQDAKVALTLTQKKNYHIVGEVVNTDDTKTGWYMLRLSAGKIAYIEQKYFSN</sequence>